<dbReference type="InterPro" id="IPR015168">
    <property type="entry name" value="SsuA/THI5"/>
</dbReference>
<comment type="pathway">
    <text evidence="2">Cofactor biosynthesis; thiamine diphosphate biosynthesis.</text>
</comment>
<evidence type="ECO:0000256" key="4">
    <source>
        <dbReference type="ARBA" id="ARBA00011738"/>
    </source>
</evidence>
<comment type="similarity">
    <text evidence="3">Belongs to the NMT1/THI5 family.</text>
</comment>
<evidence type="ECO:0000256" key="5">
    <source>
        <dbReference type="ARBA" id="ARBA00022679"/>
    </source>
</evidence>
<keyword evidence="7" id="KW-0663">Pyridoxal phosphate</keyword>
<gene>
    <name evidence="14" type="ORF">ACFFIC_24350</name>
</gene>
<evidence type="ECO:0000256" key="12">
    <source>
        <dbReference type="SAM" id="SignalP"/>
    </source>
</evidence>
<evidence type="ECO:0000256" key="2">
    <source>
        <dbReference type="ARBA" id="ARBA00004948"/>
    </source>
</evidence>
<keyword evidence="8" id="KW-0784">Thiamine biosynthesis</keyword>
<evidence type="ECO:0000313" key="14">
    <source>
        <dbReference type="EMBL" id="MFC0388651.1"/>
    </source>
</evidence>
<keyword evidence="12" id="KW-0732">Signal</keyword>
<feature type="signal peptide" evidence="12">
    <location>
        <begin position="1"/>
        <end position="24"/>
    </location>
</feature>
<keyword evidence="15" id="KW-1185">Reference proteome</keyword>
<comment type="function">
    <text evidence="1">Responsible for the formation of the pyrimidine heterocycle in the thiamine biosynthesis pathway. Catalyzes the formation of hydroxymethylpyrimidine phosphate (HMP-P) from histidine and pyridoxal phosphate (PLP). The protein uses PLP and the active site histidine to form HMP-P, generating an inactive enzyme. The enzyme can only undergo a single turnover, which suggests it is a suicide enzyme.</text>
</comment>
<accession>A0ABV6IYF1</accession>
<reference evidence="14 15" key="1">
    <citation type="submission" date="2024-09" db="EMBL/GenBank/DDBJ databases">
        <authorList>
            <person name="Sun Q."/>
            <person name="Mori K."/>
        </authorList>
    </citation>
    <scope>NUCLEOTIDE SEQUENCE [LARGE SCALE GENOMIC DNA]</scope>
    <source>
        <strain evidence="14 15">CCM 7468</strain>
    </source>
</reference>
<evidence type="ECO:0000256" key="10">
    <source>
        <dbReference type="ARBA" id="ARBA00033171"/>
    </source>
</evidence>
<dbReference type="InterPro" id="IPR027939">
    <property type="entry name" value="NMT1/THI5"/>
</dbReference>
<protein>
    <recommendedName>
        <fullName evidence="10">Thiamine pyrimidine synthase</fullName>
    </recommendedName>
</protein>
<evidence type="ECO:0000256" key="6">
    <source>
        <dbReference type="ARBA" id="ARBA00022723"/>
    </source>
</evidence>
<name>A0ABV6IYF1_9PROT</name>
<comment type="caution">
    <text evidence="14">The sequence shown here is derived from an EMBL/GenBank/DDBJ whole genome shotgun (WGS) entry which is preliminary data.</text>
</comment>
<organism evidence="14 15">
    <name type="scientific">Muricoccus vinaceus</name>
    <dbReference type="NCBI Taxonomy" id="424704"/>
    <lineage>
        <taxon>Bacteria</taxon>
        <taxon>Pseudomonadati</taxon>
        <taxon>Pseudomonadota</taxon>
        <taxon>Alphaproteobacteria</taxon>
        <taxon>Acetobacterales</taxon>
        <taxon>Roseomonadaceae</taxon>
        <taxon>Muricoccus</taxon>
    </lineage>
</organism>
<dbReference type="InterPro" id="IPR006311">
    <property type="entry name" value="TAT_signal"/>
</dbReference>
<dbReference type="Proteomes" id="UP001589789">
    <property type="component" value="Unassembled WGS sequence"/>
</dbReference>
<dbReference type="SUPFAM" id="SSF53850">
    <property type="entry name" value="Periplasmic binding protein-like II"/>
    <property type="match status" value="1"/>
</dbReference>
<dbReference type="Pfam" id="PF09084">
    <property type="entry name" value="NMT1"/>
    <property type="match status" value="1"/>
</dbReference>
<dbReference type="PANTHER" id="PTHR31528">
    <property type="entry name" value="4-AMINO-5-HYDROXYMETHYL-2-METHYLPYRIMIDINE PHOSPHATE SYNTHASE THI11-RELATED"/>
    <property type="match status" value="1"/>
</dbReference>
<keyword evidence="6" id="KW-0479">Metal-binding</keyword>
<evidence type="ECO:0000313" key="15">
    <source>
        <dbReference type="Proteomes" id="UP001589789"/>
    </source>
</evidence>
<evidence type="ECO:0000256" key="8">
    <source>
        <dbReference type="ARBA" id="ARBA00022977"/>
    </source>
</evidence>
<evidence type="ECO:0000256" key="9">
    <source>
        <dbReference type="ARBA" id="ARBA00023004"/>
    </source>
</evidence>
<keyword evidence="9" id="KW-0408">Iron</keyword>
<dbReference type="PANTHER" id="PTHR31528:SF1">
    <property type="entry name" value="4-AMINO-5-HYDROXYMETHYL-2-METHYLPYRIMIDINE PHOSPHATE SYNTHASE THI11-RELATED"/>
    <property type="match status" value="1"/>
</dbReference>
<sequence length="338" mass="36496">MIALSRRALLAAPAALALPGAAMAQAPAKPLRVAFLWIPNVEYGGLWIAFDKGYLKTEEVQWQPGGPNAPAAVVSVAAGAADIGVVQFLPFLDAVSRGNDFVLLGTTFQRSPLGVLSLAGKPIRTAAELQGKKILAQGPNERTAVEAVLKLANLPGGVEFIPTGFSPEPLLARQGDGYTAFETNQAVTLEKMGMTRGKDFFFASMDEMGFRSYASMIFTTRKFLEEERPRVIRFMAGLTRGWAENAKDPAVGARLAVRNYGRDLGLDLDQQTRQNTIQNQFLRSPENPTAPLLSLDPALLGGKMMETARATGRTNLPPVERIADFTLMDEVHRLIAAG</sequence>
<dbReference type="Gene3D" id="3.40.190.10">
    <property type="entry name" value="Periplasmic binding protein-like II"/>
    <property type="match status" value="2"/>
</dbReference>
<evidence type="ECO:0000256" key="11">
    <source>
        <dbReference type="ARBA" id="ARBA00048179"/>
    </source>
</evidence>
<comment type="subunit">
    <text evidence="4">Homodimer.</text>
</comment>
<proteinExistence type="inferred from homology"/>
<comment type="catalytic activity">
    <reaction evidence="11">
        <text>N(6)-(pyridoxal phosphate)-L-lysyl-[4-amino-5-hydroxymethyl-2-methylpyrimidine phosphate synthase] + L-histidyl-[4-amino-5-hydroxymethyl-2-methylpyrimidine phosphate synthase] + 2 Fe(3+) + 4 H2O = L-lysyl-[4-amino-5-hydroxymethyl-2-methylpyrimidine phosphate synthase] + (2S)-2-amino-5-hydroxy-4-oxopentanoyl-[4-amino-5-hydroxymethyl-2-methylpyrimidine phosphate synthase] + 4-amino-2-methyl-5-(phosphooxymethyl)pyrimidine + 3-oxopropanoate + 2 Fe(2+) + 2 H(+)</text>
        <dbReference type="Rhea" id="RHEA:65756"/>
        <dbReference type="Rhea" id="RHEA-COMP:16892"/>
        <dbReference type="Rhea" id="RHEA-COMP:16893"/>
        <dbReference type="Rhea" id="RHEA-COMP:16894"/>
        <dbReference type="Rhea" id="RHEA-COMP:16895"/>
        <dbReference type="ChEBI" id="CHEBI:15377"/>
        <dbReference type="ChEBI" id="CHEBI:15378"/>
        <dbReference type="ChEBI" id="CHEBI:29033"/>
        <dbReference type="ChEBI" id="CHEBI:29034"/>
        <dbReference type="ChEBI" id="CHEBI:29969"/>
        <dbReference type="ChEBI" id="CHEBI:29979"/>
        <dbReference type="ChEBI" id="CHEBI:33190"/>
        <dbReference type="ChEBI" id="CHEBI:58354"/>
        <dbReference type="ChEBI" id="CHEBI:143915"/>
        <dbReference type="ChEBI" id="CHEBI:157692"/>
    </reaction>
    <physiologicalReaction direction="left-to-right" evidence="11">
        <dbReference type="Rhea" id="RHEA:65757"/>
    </physiologicalReaction>
</comment>
<dbReference type="EMBL" id="JBHLVZ010000084">
    <property type="protein sequence ID" value="MFC0388651.1"/>
    <property type="molecule type" value="Genomic_DNA"/>
</dbReference>
<evidence type="ECO:0000256" key="1">
    <source>
        <dbReference type="ARBA" id="ARBA00003469"/>
    </source>
</evidence>
<evidence type="ECO:0000259" key="13">
    <source>
        <dbReference type="Pfam" id="PF09084"/>
    </source>
</evidence>
<feature type="domain" description="SsuA/THI5-like" evidence="13">
    <location>
        <begin position="42"/>
        <end position="250"/>
    </location>
</feature>
<evidence type="ECO:0000256" key="3">
    <source>
        <dbReference type="ARBA" id="ARBA00009406"/>
    </source>
</evidence>
<feature type="chain" id="PRO_5046162351" description="Thiamine pyrimidine synthase" evidence="12">
    <location>
        <begin position="25"/>
        <end position="338"/>
    </location>
</feature>
<evidence type="ECO:0000256" key="7">
    <source>
        <dbReference type="ARBA" id="ARBA00022898"/>
    </source>
</evidence>
<keyword evidence="5" id="KW-0808">Transferase</keyword>
<dbReference type="PROSITE" id="PS51318">
    <property type="entry name" value="TAT"/>
    <property type="match status" value="1"/>
</dbReference>
<dbReference type="RefSeq" id="WP_377055257.1">
    <property type="nucleotide sequence ID" value="NZ_JBHLVZ010000084.1"/>
</dbReference>